<dbReference type="SUPFAM" id="SSF100950">
    <property type="entry name" value="NagB/RpiA/CoA transferase-like"/>
    <property type="match status" value="1"/>
</dbReference>
<evidence type="ECO:0000313" key="6">
    <source>
        <dbReference type="Proteomes" id="UP000594463"/>
    </source>
</evidence>
<proteinExistence type="predicted"/>
<dbReference type="SMART" id="SM00420">
    <property type="entry name" value="HTH_DEOR"/>
    <property type="match status" value="1"/>
</dbReference>
<dbReference type="InterPro" id="IPR018356">
    <property type="entry name" value="Tscrpt_reg_HTH_DeoR_CS"/>
</dbReference>
<evidence type="ECO:0000256" key="2">
    <source>
        <dbReference type="ARBA" id="ARBA00023125"/>
    </source>
</evidence>
<organism evidence="5 6">
    <name type="scientific">Atribacter laminatus</name>
    <dbReference type="NCBI Taxonomy" id="2847778"/>
    <lineage>
        <taxon>Bacteria</taxon>
        <taxon>Pseudomonadati</taxon>
        <taxon>Atribacterota</taxon>
        <taxon>Atribacteria</taxon>
        <taxon>Atribacterales</taxon>
        <taxon>Atribacteraceae</taxon>
        <taxon>Atribacter</taxon>
    </lineage>
</organism>
<dbReference type="Proteomes" id="UP000594463">
    <property type="component" value="Chromosome"/>
</dbReference>
<keyword evidence="1" id="KW-0805">Transcription regulation</keyword>
<dbReference type="GO" id="GO:0003700">
    <property type="term" value="F:DNA-binding transcription factor activity"/>
    <property type="evidence" value="ECO:0007669"/>
    <property type="project" value="InterPro"/>
</dbReference>
<dbReference type="Gene3D" id="1.10.10.10">
    <property type="entry name" value="Winged helix-like DNA-binding domain superfamily/Winged helix DNA-binding domain"/>
    <property type="match status" value="1"/>
</dbReference>
<dbReference type="InterPro" id="IPR001034">
    <property type="entry name" value="DeoR_HTH"/>
</dbReference>
<evidence type="ECO:0000256" key="1">
    <source>
        <dbReference type="ARBA" id="ARBA00023015"/>
    </source>
</evidence>
<dbReference type="SUPFAM" id="SSF46785">
    <property type="entry name" value="Winged helix' DNA-binding domain"/>
    <property type="match status" value="1"/>
</dbReference>
<dbReference type="PROSITE" id="PS00894">
    <property type="entry name" value="HTH_DEOR_1"/>
    <property type="match status" value="1"/>
</dbReference>
<dbReference type="Pfam" id="PF08220">
    <property type="entry name" value="HTH_DeoR"/>
    <property type="match status" value="1"/>
</dbReference>
<evidence type="ECO:0000259" key="4">
    <source>
        <dbReference type="PROSITE" id="PS51000"/>
    </source>
</evidence>
<reference evidence="5 6" key="1">
    <citation type="journal article" date="2021" name="Nat. Commun.">
        <title>Isolation of a member of the candidate phylum Atribacteria reveals a unique cell membrane structure.</title>
        <authorList>
            <person name="Taiki K."/>
            <person name="Nobu M.K."/>
            <person name="Kusada H."/>
            <person name="Meng X.-Y."/>
            <person name="Hosoki N."/>
            <person name="Uematsu K."/>
            <person name="Yoshioka H."/>
            <person name="Kamagata Y."/>
            <person name="Tamaki H."/>
        </authorList>
    </citation>
    <scope>NUCLEOTIDE SEQUENCE [LARGE SCALE GENOMIC DNA]</scope>
    <source>
        <strain evidence="5 6">RT761</strain>
    </source>
</reference>
<dbReference type="InterPro" id="IPR014036">
    <property type="entry name" value="DeoR-like_C"/>
</dbReference>
<name>A0A7T1AN69_ATRLM</name>
<dbReference type="SMART" id="SM01134">
    <property type="entry name" value="DeoRC"/>
    <property type="match status" value="1"/>
</dbReference>
<keyword evidence="6" id="KW-1185">Reference proteome</keyword>
<accession>A0A7T1AN69</accession>
<dbReference type="KEGG" id="alam:RT761_02204"/>
<keyword evidence="3" id="KW-0804">Transcription</keyword>
<dbReference type="PRINTS" id="PR00037">
    <property type="entry name" value="HTHLACR"/>
</dbReference>
<evidence type="ECO:0000313" key="5">
    <source>
        <dbReference type="EMBL" id="QPM68976.1"/>
    </source>
</evidence>
<dbReference type="InterPro" id="IPR037171">
    <property type="entry name" value="NagB/RpiA_transferase-like"/>
</dbReference>
<sequence>MLPYERRQRIYEYIETKGSATVSELSKVLSVSEMTIRRDLKIAERDGAIKKTFGGAVSSFGTGLEPSPNSRRYHHLEEKQQIAQRAIELIDDGDTLIFDCSTTVFELASLIKKKKVNLTIVTCGPYTVLELSRNKQITVISTGGIYSCALGGYIGPETELILNRLNADKLFFSCFGVSIDGLTDPNVLLTSLKRQMFKSAKEIIFLADYSKFGKKGLSFITEIKSVHKLVTDKNTPIEYLDAFKEAGVEALIA</sequence>
<keyword evidence="2" id="KW-0238">DNA-binding</keyword>
<evidence type="ECO:0000256" key="3">
    <source>
        <dbReference type="ARBA" id="ARBA00023163"/>
    </source>
</evidence>
<gene>
    <name evidence="5" type="primary">srlR_1</name>
    <name evidence="5" type="ORF">RT761_02204</name>
</gene>
<dbReference type="GO" id="GO:0003677">
    <property type="term" value="F:DNA binding"/>
    <property type="evidence" value="ECO:0007669"/>
    <property type="project" value="UniProtKB-KW"/>
</dbReference>
<dbReference type="PROSITE" id="PS51000">
    <property type="entry name" value="HTH_DEOR_2"/>
    <property type="match status" value="1"/>
</dbReference>
<dbReference type="PANTHER" id="PTHR30363">
    <property type="entry name" value="HTH-TYPE TRANSCRIPTIONAL REGULATOR SRLR-RELATED"/>
    <property type="match status" value="1"/>
</dbReference>
<dbReference type="InterPro" id="IPR036388">
    <property type="entry name" value="WH-like_DNA-bd_sf"/>
</dbReference>
<dbReference type="PANTHER" id="PTHR30363:SF44">
    <property type="entry name" value="AGA OPERON TRANSCRIPTIONAL REPRESSOR-RELATED"/>
    <property type="match status" value="1"/>
</dbReference>
<dbReference type="AlphaFoldDB" id="A0A7T1AN69"/>
<dbReference type="Pfam" id="PF00455">
    <property type="entry name" value="DeoRC"/>
    <property type="match status" value="1"/>
</dbReference>
<feature type="domain" description="HTH deoR-type" evidence="4">
    <location>
        <begin position="3"/>
        <end position="58"/>
    </location>
</feature>
<dbReference type="InterPro" id="IPR050313">
    <property type="entry name" value="Carb_Metab_HTH_regulators"/>
</dbReference>
<protein>
    <submittedName>
        <fullName evidence="5">Glucitol operon repressor</fullName>
    </submittedName>
</protein>
<dbReference type="EMBL" id="CP065383">
    <property type="protein sequence ID" value="QPM68976.1"/>
    <property type="molecule type" value="Genomic_DNA"/>
</dbReference>
<dbReference type="InterPro" id="IPR036390">
    <property type="entry name" value="WH_DNA-bd_sf"/>
</dbReference>
<dbReference type="RefSeq" id="WP_218111466.1">
    <property type="nucleotide sequence ID" value="NZ_CP065383.1"/>
</dbReference>